<dbReference type="GO" id="GO:0005576">
    <property type="term" value="C:extracellular region"/>
    <property type="evidence" value="ECO:0007669"/>
    <property type="project" value="InterPro"/>
</dbReference>
<evidence type="ECO:0000259" key="3">
    <source>
        <dbReference type="PROSITE" id="PS51164"/>
    </source>
</evidence>
<dbReference type="EMBL" id="KL142391">
    <property type="protein sequence ID" value="KDR71790.1"/>
    <property type="molecule type" value="Genomic_DNA"/>
</dbReference>
<dbReference type="InterPro" id="IPR000254">
    <property type="entry name" value="CBD"/>
</dbReference>
<proteinExistence type="predicted"/>
<organism evidence="4 5">
    <name type="scientific">Galerina marginata (strain CBS 339.88)</name>
    <dbReference type="NCBI Taxonomy" id="685588"/>
    <lineage>
        <taxon>Eukaryota</taxon>
        <taxon>Fungi</taxon>
        <taxon>Dikarya</taxon>
        <taxon>Basidiomycota</taxon>
        <taxon>Agaricomycotina</taxon>
        <taxon>Agaricomycetes</taxon>
        <taxon>Agaricomycetidae</taxon>
        <taxon>Agaricales</taxon>
        <taxon>Agaricineae</taxon>
        <taxon>Strophariaceae</taxon>
        <taxon>Galerina</taxon>
    </lineage>
</organism>
<dbReference type="HOGENOM" id="CLU_2346829_0_0_1"/>
<feature type="domain" description="CBM1" evidence="3">
    <location>
        <begin position="60"/>
        <end position="97"/>
    </location>
</feature>
<evidence type="ECO:0000256" key="2">
    <source>
        <dbReference type="SAM" id="SignalP"/>
    </source>
</evidence>
<dbReference type="AlphaFoldDB" id="A0A067SLG9"/>
<evidence type="ECO:0000313" key="5">
    <source>
        <dbReference type="Proteomes" id="UP000027222"/>
    </source>
</evidence>
<feature type="chain" id="PRO_5001649019" description="CBM1 domain-containing protein" evidence="2">
    <location>
        <begin position="21"/>
        <end position="97"/>
    </location>
</feature>
<reference evidence="5" key="1">
    <citation type="journal article" date="2014" name="Proc. Natl. Acad. Sci. U.S.A.">
        <title>Extensive sampling of basidiomycete genomes demonstrates inadequacy of the white-rot/brown-rot paradigm for wood decay fungi.</title>
        <authorList>
            <person name="Riley R."/>
            <person name="Salamov A.A."/>
            <person name="Brown D.W."/>
            <person name="Nagy L.G."/>
            <person name="Floudas D."/>
            <person name="Held B.W."/>
            <person name="Levasseur A."/>
            <person name="Lombard V."/>
            <person name="Morin E."/>
            <person name="Otillar R."/>
            <person name="Lindquist E.A."/>
            <person name="Sun H."/>
            <person name="LaButti K.M."/>
            <person name="Schmutz J."/>
            <person name="Jabbour D."/>
            <person name="Luo H."/>
            <person name="Baker S.E."/>
            <person name="Pisabarro A.G."/>
            <person name="Walton J.D."/>
            <person name="Blanchette R.A."/>
            <person name="Henrissat B."/>
            <person name="Martin F."/>
            <person name="Cullen D."/>
            <person name="Hibbett D.S."/>
            <person name="Grigoriev I.V."/>
        </authorList>
    </citation>
    <scope>NUCLEOTIDE SEQUENCE [LARGE SCALE GENOMIC DNA]</scope>
    <source>
        <strain evidence="5">CBS 339.88</strain>
    </source>
</reference>
<keyword evidence="5" id="KW-1185">Reference proteome</keyword>
<protein>
    <recommendedName>
        <fullName evidence="3">CBM1 domain-containing protein</fullName>
    </recommendedName>
</protein>
<name>A0A067SLG9_GALM3</name>
<dbReference type="PROSITE" id="PS51164">
    <property type="entry name" value="CBM1_2"/>
    <property type="match status" value="1"/>
</dbReference>
<accession>A0A067SLG9</accession>
<dbReference type="GO" id="GO:0005975">
    <property type="term" value="P:carbohydrate metabolic process"/>
    <property type="evidence" value="ECO:0007669"/>
    <property type="project" value="InterPro"/>
</dbReference>
<keyword evidence="1 2" id="KW-0732">Signal</keyword>
<dbReference type="SMART" id="SM00236">
    <property type="entry name" value="fCBD"/>
    <property type="match status" value="1"/>
</dbReference>
<sequence length="97" mass="9912">MASFKFAYLLALCSAAIVVAAPADFANMARQVTLGSGTTTIPATTTAPGTASTPSSTPVGTVPHWGQCTSENGNWIGGACIAPYTCVVLNPFWSQCL</sequence>
<feature type="signal peptide" evidence="2">
    <location>
        <begin position="1"/>
        <end position="20"/>
    </location>
</feature>
<dbReference type="Proteomes" id="UP000027222">
    <property type="component" value="Unassembled WGS sequence"/>
</dbReference>
<dbReference type="OrthoDB" id="3041638at2759"/>
<gene>
    <name evidence="4" type="ORF">GALMADRAFT_143576</name>
</gene>
<dbReference type="GO" id="GO:0030248">
    <property type="term" value="F:cellulose binding"/>
    <property type="evidence" value="ECO:0007669"/>
    <property type="project" value="InterPro"/>
</dbReference>
<evidence type="ECO:0000313" key="4">
    <source>
        <dbReference type="EMBL" id="KDR71790.1"/>
    </source>
</evidence>
<evidence type="ECO:0000256" key="1">
    <source>
        <dbReference type="ARBA" id="ARBA00022729"/>
    </source>
</evidence>